<evidence type="ECO:0000256" key="2">
    <source>
        <dbReference type="ARBA" id="ARBA00007637"/>
    </source>
</evidence>
<name>A0A9Q8YC45_ENSAD</name>
<dbReference type="InterPro" id="IPR036291">
    <property type="entry name" value="NAD(P)-bd_dom_sf"/>
</dbReference>
<feature type="domain" description="NAD-dependent epimerase/dehydratase" evidence="3">
    <location>
        <begin position="4"/>
        <end position="232"/>
    </location>
</feature>
<comment type="pathway">
    <text evidence="1">Bacterial outer membrane biogenesis; LPS O-antigen biosynthesis.</text>
</comment>
<reference evidence="4" key="1">
    <citation type="submission" date="2022-06" db="EMBL/GenBank/DDBJ databases">
        <title>Physiological and biochemical characterization and genomic elucidation of a strain of the genus Ensifer adhaerens M8 that combines arsenic oxidation and chromium reduction.</title>
        <authorList>
            <person name="Li X."/>
            <person name="Yu c."/>
        </authorList>
    </citation>
    <scope>NUCLEOTIDE SEQUENCE</scope>
    <source>
        <strain evidence="4">M8</strain>
        <plasmid evidence="4">pA</plasmid>
    </source>
</reference>
<protein>
    <submittedName>
        <fullName evidence="4">NAD(P)-dependent oxidoreductase</fullName>
    </submittedName>
</protein>
<dbReference type="EMBL" id="CP098808">
    <property type="protein sequence ID" value="USJ25430.1"/>
    <property type="molecule type" value="Genomic_DNA"/>
</dbReference>
<dbReference type="Pfam" id="PF01370">
    <property type="entry name" value="Epimerase"/>
    <property type="match status" value="1"/>
</dbReference>
<gene>
    <name evidence="4" type="ORF">NE863_23295</name>
</gene>
<dbReference type="Proteomes" id="UP001055460">
    <property type="component" value="Plasmid pA"/>
</dbReference>
<evidence type="ECO:0000313" key="4">
    <source>
        <dbReference type="EMBL" id="USJ25430.1"/>
    </source>
</evidence>
<keyword evidence="4" id="KW-0614">Plasmid</keyword>
<dbReference type="InterPro" id="IPR001509">
    <property type="entry name" value="Epimerase_deHydtase"/>
</dbReference>
<proteinExistence type="inferred from homology"/>
<dbReference type="SUPFAM" id="SSF51735">
    <property type="entry name" value="NAD(P)-binding Rossmann-fold domains"/>
    <property type="match status" value="1"/>
</dbReference>
<dbReference type="Gene3D" id="3.40.50.720">
    <property type="entry name" value="NAD(P)-binding Rossmann-like Domain"/>
    <property type="match status" value="1"/>
</dbReference>
<evidence type="ECO:0000313" key="5">
    <source>
        <dbReference type="Proteomes" id="UP001055460"/>
    </source>
</evidence>
<evidence type="ECO:0000259" key="3">
    <source>
        <dbReference type="Pfam" id="PF01370"/>
    </source>
</evidence>
<organism evidence="4 5">
    <name type="scientific">Ensifer adhaerens</name>
    <name type="common">Sinorhizobium morelense</name>
    <dbReference type="NCBI Taxonomy" id="106592"/>
    <lineage>
        <taxon>Bacteria</taxon>
        <taxon>Pseudomonadati</taxon>
        <taxon>Pseudomonadota</taxon>
        <taxon>Alphaproteobacteria</taxon>
        <taxon>Hyphomicrobiales</taxon>
        <taxon>Rhizobiaceae</taxon>
        <taxon>Sinorhizobium/Ensifer group</taxon>
        <taxon>Ensifer</taxon>
    </lineage>
</organism>
<evidence type="ECO:0000256" key="1">
    <source>
        <dbReference type="ARBA" id="ARBA00005125"/>
    </source>
</evidence>
<dbReference type="AlphaFoldDB" id="A0A9Q8YC45"/>
<accession>A0A9Q8YC45</accession>
<comment type="similarity">
    <text evidence="2">Belongs to the NAD(P)-dependent epimerase/dehydratase family.</text>
</comment>
<dbReference type="PANTHER" id="PTHR43000">
    <property type="entry name" value="DTDP-D-GLUCOSE 4,6-DEHYDRATASE-RELATED"/>
    <property type="match status" value="1"/>
</dbReference>
<geneLocation type="plasmid" evidence="4 5">
    <name>pA</name>
</geneLocation>
<dbReference type="RefSeq" id="WP_112976898.1">
    <property type="nucleotide sequence ID" value="NZ_CP098808.1"/>
</dbReference>
<sequence>MSNVLIVGGAGFIGSHLVARCCTEGHAVHVLARPGTDLHRLKHIDRTFRLHILELADTTALQRCLVAAKARYIFYLAAATRRKPEPSLADAFGSVQEDLLGLLQTIAAVAEAPVSPIAFVRAGTLAAYGKAPMPHLETQREMPCTTYAAGLVAGHHYVEALQPRLAFPILTARLSLVFGPGQSGDFLIPSLIRKCLVGEPSIVRRPNERRDLLFVQDAVDGLYQVANVCHQKTPLINIASGCAPTMREVATLIVEKVGVNPTLVEFSETSASDDVDLCPSPALAEAVVGWKARVPWRDGIARTIDWARKHT</sequence>